<dbReference type="InterPro" id="IPR023631">
    <property type="entry name" value="Amidase_dom"/>
</dbReference>
<accession>A0A8K1CEY2</accession>
<dbReference type="PROSITE" id="PS00571">
    <property type="entry name" value="AMIDASES"/>
    <property type="match status" value="1"/>
</dbReference>
<evidence type="ECO:0000313" key="4">
    <source>
        <dbReference type="EMBL" id="TMW60957.1"/>
    </source>
</evidence>
<dbReference type="InterPro" id="IPR000120">
    <property type="entry name" value="Amidase"/>
</dbReference>
<feature type="domain" description="Amidase" evidence="3">
    <location>
        <begin position="167"/>
        <end position="585"/>
    </location>
</feature>
<evidence type="ECO:0000256" key="2">
    <source>
        <dbReference type="SAM" id="SignalP"/>
    </source>
</evidence>
<comment type="caution">
    <text evidence="4">The sequence shown here is derived from an EMBL/GenBank/DDBJ whole genome shotgun (WGS) entry which is preliminary data.</text>
</comment>
<dbReference type="OrthoDB" id="566138at2759"/>
<dbReference type="Proteomes" id="UP000794436">
    <property type="component" value="Unassembled WGS sequence"/>
</dbReference>
<evidence type="ECO:0000259" key="3">
    <source>
        <dbReference type="Pfam" id="PF01425"/>
    </source>
</evidence>
<dbReference type="PANTHER" id="PTHR11895">
    <property type="entry name" value="TRANSAMIDASE"/>
    <property type="match status" value="1"/>
</dbReference>
<evidence type="ECO:0000256" key="1">
    <source>
        <dbReference type="ARBA" id="ARBA00009199"/>
    </source>
</evidence>
<evidence type="ECO:0000313" key="5">
    <source>
        <dbReference type="Proteomes" id="UP000794436"/>
    </source>
</evidence>
<dbReference type="AlphaFoldDB" id="A0A8K1CEY2"/>
<feature type="chain" id="PRO_5035428802" description="Amidase domain-containing protein" evidence="2">
    <location>
        <begin position="17"/>
        <end position="619"/>
    </location>
</feature>
<keyword evidence="2" id="KW-0732">Signal</keyword>
<reference evidence="4" key="1">
    <citation type="submission" date="2019-03" db="EMBL/GenBank/DDBJ databases">
        <title>Long read genome sequence of the mycoparasitic Pythium oligandrum ATCC 38472 isolated from sugarbeet rhizosphere.</title>
        <authorList>
            <person name="Gaulin E."/>
        </authorList>
    </citation>
    <scope>NUCLEOTIDE SEQUENCE</scope>
    <source>
        <strain evidence="4">ATCC 38472_TT</strain>
    </source>
</reference>
<dbReference type="InterPro" id="IPR036928">
    <property type="entry name" value="AS_sf"/>
</dbReference>
<keyword evidence="5" id="KW-1185">Reference proteome</keyword>
<dbReference type="InterPro" id="IPR020556">
    <property type="entry name" value="Amidase_CS"/>
</dbReference>
<proteinExistence type="inferred from homology"/>
<organism evidence="4 5">
    <name type="scientific">Pythium oligandrum</name>
    <name type="common">Mycoparasitic fungus</name>
    <dbReference type="NCBI Taxonomy" id="41045"/>
    <lineage>
        <taxon>Eukaryota</taxon>
        <taxon>Sar</taxon>
        <taxon>Stramenopiles</taxon>
        <taxon>Oomycota</taxon>
        <taxon>Peronosporomycetes</taxon>
        <taxon>Pythiales</taxon>
        <taxon>Pythiaceae</taxon>
        <taxon>Pythium</taxon>
    </lineage>
</organism>
<dbReference type="Pfam" id="PF01425">
    <property type="entry name" value="Amidase"/>
    <property type="match status" value="1"/>
</dbReference>
<dbReference type="GO" id="GO:0003824">
    <property type="term" value="F:catalytic activity"/>
    <property type="evidence" value="ECO:0007669"/>
    <property type="project" value="InterPro"/>
</dbReference>
<feature type="signal peptide" evidence="2">
    <location>
        <begin position="1"/>
        <end position="16"/>
    </location>
</feature>
<gene>
    <name evidence="4" type="ORF">Poli38472_000999</name>
</gene>
<dbReference type="EMBL" id="SPLM01000108">
    <property type="protein sequence ID" value="TMW60957.1"/>
    <property type="molecule type" value="Genomic_DNA"/>
</dbReference>
<dbReference type="Gene3D" id="3.90.1300.10">
    <property type="entry name" value="Amidase signature (AS) domain"/>
    <property type="match status" value="1"/>
</dbReference>
<name>A0A8K1CEY2_PYTOL</name>
<sequence>MLRASVLVAAISAILTGLLLLGEDARLPEYSVLKQQHAVMAEGGYDLQVMDSPRLTGAPLKFFAFVLRTPVLGRIVSKVLHAENQMLEIRRVASSIPDMPLYYPYFDPPKTTANSEAPIDLAAFSSKNVNAKTSNTKGFKHWSISDYTSRYASGALSPVQVAKAFLAAVRESEQGEQPLRVFVETFDEEIMEAARASAARYAEGKPLGVLDGVPVAVKDELEIKGHQTSFGTGFIGELNGKADKDSVPIARLRAAGAIIVGRTNMHEIGVGVTGYNMAHGIARNPYNPLHHSGGSSSGSAVAVSSGLVPLAVGLDGGGSIRIPAALCGVVGLKPTFLRVPPLADDCPSVTNIGPIAGNVRDAAIGYAVMSGGDESFPPSLSQPAVDLHSFDQSNSLKGLKIGYYSSYTNHSSPEVAKAVQDSLKKLESLGAELVETKLDHLLAIHLSHSITITSEMAQNLDKYYSRFEQTSPEVQILIGFARQYSALDFLSAQRVRAYAVRQLQEKVYSKVDVFVTPSSAITAPKIPLDASATGELELTRVSHIMRFSVYGNFAGTPGIAVPIGYDEQGLPISLQVQSNHWQEDVMLRFARAAEMLYEDKQRQPQVYYSLLDEAAKQSP</sequence>
<dbReference type="SUPFAM" id="SSF75304">
    <property type="entry name" value="Amidase signature (AS) enzymes"/>
    <property type="match status" value="1"/>
</dbReference>
<protein>
    <recommendedName>
        <fullName evidence="3">Amidase domain-containing protein</fullName>
    </recommendedName>
</protein>
<comment type="similarity">
    <text evidence="1">Belongs to the amidase family.</text>
</comment>
<dbReference type="PANTHER" id="PTHR11895:SF67">
    <property type="entry name" value="AMIDASE DOMAIN-CONTAINING PROTEIN"/>
    <property type="match status" value="1"/>
</dbReference>